<name>A0A6C0BAD3_9ZZZZ</name>
<evidence type="ECO:0000256" key="1">
    <source>
        <dbReference type="SAM" id="MobiDB-lite"/>
    </source>
</evidence>
<evidence type="ECO:0000313" key="2">
    <source>
        <dbReference type="EMBL" id="QHS88529.1"/>
    </source>
</evidence>
<organism evidence="2">
    <name type="scientific">viral metagenome</name>
    <dbReference type="NCBI Taxonomy" id="1070528"/>
    <lineage>
        <taxon>unclassified sequences</taxon>
        <taxon>metagenomes</taxon>
        <taxon>organismal metagenomes</taxon>
    </lineage>
</organism>
<proteinExistence type="predicted"/>
<protein>
    <submittedName>
        <fullName evidence="2">Uncharacterized protein</fullName>
    </submittedName>
</protein>
<feature type="region of interest" description="Disordered" evidence="1">
    <location>
        <begin position="524"/>
        <end position="545"/>
    </location>
</feature>
<dbReference type="EMBL" id="MN739098">
    <property type="protein sequence ID" value="QHS88529.1"/>
    <property type="molecule type" value="Genomic_DNA"/>
</dbReference>
<accession>A0A6C0BAD3</accession>
<dbReference type="AlphaFoldDB" id="A0A6C0BAD3"/>
<reference evidence="2" key="1">
    <citation type="journal article" date="2020" name="Nature">
        <title>Giant virus diversity and host interactions through global metagenomics.</title>
        <authorList>
            <person name="Schulz F."/>
            <person name="Roux S."/>
            <person name="Paez-Espino D."/>
            <person name="Jungbluth S."/>
            <person name="Walsh D.A."/>
            <person name="Denef V.J."/>
            <person name="McMahon K.D."/>
            <person name="Konstantinidis K.T."/>
            <person name="Eloe-Fadrosh E.A."/>
            <person name="Kyrpides N.C."/>
            <person name="Woyke T."/>
        </authorList>
    </citation>
    <scope>NUCLEOTIDE SEQUENCE</scope>
    <source>
        <strain evidence="2">GVMAG-M-3300010158-55</strain>
    </source>
</reference>
<sequence>MPKESSSRKVSARTTPYALRASDSRTIALVTYDGKLTGSMDTRNDNAYRVFPLLTALQQAGNLTMIGQYAFDYDSPPPGANKKLEPFFDAFLVGIANLNDATFNANFKYITTSIDEDVPLSPLQNPIQWQDSKLRTNVVINDGQTVDKTREELFTNSSYRDAKHIYIMGPASQSCYDGIVAQLTRNPRSNFIIHVQGEANSRDEASKTINYSAPGMTPKAGMFPVSFNYWTGENEMYKIRALTTNQYTVGLREEAPRHIANYVAPNGAPANVNMPRVYVDMLDYVLYRICSRGAMPVGAADGPLPYETMTSPLNNVLVCQDMFDKDNSASIALAISTTSVRSDIIIIGRRVYDRCAQQQLFAVVPPHQPVVARIQQGQTIGGQAPPLGHMRCCGNQEWQCPVSIIPGQPLNPDPTLQISPNIGLNLDRTTQALITSQRAIQAMINNLNPALMARCNIKPVAPEDITDGIGAVSLSGRAPFPESMFTYVNYWDGVLGAPVFPLIGNNCGSPVDIGGAAAMAVGGRRRYSNKNRKRNRKSKKRRNRF</sequence>